<evidence type="ECO:0000313" key="1">
    <source>
        <dbReference type="EMBL" id="KJA17517.1"/>
    </source>
</evidence>
<sequence>WFRTLFGQRHAYYHLRPAHGQHAVRPFLSSIPRSSSRTAHHVRPPSTVLRTVVRRRPPTPFPRSRVLAVHPLASVLRGMNVVCRPRDARPVGARLRRDLPYRLVSTPMSAHRRSTAYSQPALSRPHAFTPPPLCPAARRLPGFLRLSICRCPDRAAAGAAHCSTARLPRVPKTPTRSIFV</sequence>
<protein>
    <submittedName>
        <fullName evidence="1">Uncharacterized protein</fullName>
    </submittedName>
</protein>
<reference evidence="2" key="1">
    <citation type="submission" date="2014-04" db="EMBL/GenBank/DDBJ databases">
        <title>Evolutionary Origins and Diversification of the Mycorrhizal Mutualists.</title>
        <authorList>
            <consortium name="DOE Joint Genome Institute"/>
            <consortium name="Mycorrhizal Genomics Consortium"/>
            <person name="Kohler A."/>
            <person name="Kuo A."/>
            <person name="Nagy L.G."/>
            <person name="Floudas D."/>
            <person name="Copeland A."/>
            <person name="Barry K.W."/>
            <person name="Cichocki N."/>
            <person name="Veneault-Fourrey C."/>
            <person name="LaButti K."/>
            <person name="Lindquist E.A."/>
            <person name="Lipzen A."/>
            <person name="Lundell T."/>
            <person name="Morin E."/>
            <person name="Murat C."/>
            <person name="Riley R."/>
            <person name="Ohm R."/>
            <person name="Sun H."/>
            <person name="Tunlid A."/>
            <person name="Henrissat B."/>
            <person name="Grigoriev I.V."/>
            <person name="Hibbett D.S."/>
            <person name="Martin F."/>
        </authorList>
    </citation>
    <scope>NUCLEOTIDE SEQUENCE [LARGE SCALE GENOMIC DNA]</scope>
    <source>
        <strain evidence="2">FD-334 SS-4</strain>
    </source>
</reference>
<gene>
    <name evidence="1" type="ORF">HYPSUDRAFT_1013699</name>
</gene>
<accession>A0A0D2KS69</accession>
<dbReference type="Proteomes" id="UP000054270">
    <property type="component" value="Unassembled WGS sequence"/>
</dbReference>
<proteinExistence type="predicted"/>
<dbReference type="EMBL" id="KN817602">
    <property type="protein sequence ID" value="KJA17517.1"/>
    <property type="molecule type" value="Genomic_DNA"/>
</dbReference>
<dbReference type="AlphaFoldDB" id="A0A0D2KS69"/>
<keyword evidence="2" id="KW-1185">Reference proteome</keyword>
<feature type="non-terminal residue" evidence="1">
    <location>
        <position position="1"/>
    </location>
</feature>
<name>A0A0D2KS69_HYPSF</name>
<evidence type="ECO:0000313" key="2">
    <source>
        <dbReference type="Proteomes" id="UP000054270"/>
    </source>
</evidence>
<organism evidence="1 2">
    <name type="scientific">Hypholoma sublateritium (strain FD-334 SS-4)</name>
    <dbReference type="NCBI Taxonomy" id="945553"/>
    <lineage>
        <taxon>Eukaryota</taxon>
        <taxon>Fungi</taxon>
        <taxon>Dikarya</taxon>
        <taxon>Basidiomycota</taxon>
        <taxon>Agaricomycotina</taxon>
        <taxon>Agaricomycetes</taxon>
        <taxon>Agaricomycetidae</taxon>
        <taxon>Agaricales</taxon>
        <taxon>Agaricineae</taxon>
        <taxon>Strophariaceae</taxon>
        <taxon>Hypholoma</taxon>
    </lineage>
</organism>